<evidence type="ECO:0000313" key="6">
    <source>
        <dbReference type="Proteomes" id="UP000286931"/>
    </source>
</evidence>
<keyword evidence="2 3" id="KW-0378">Hydrolase</keyword>
<evidence type="ECO:0000256" key="1">
    <source>
        <dbReference type="ARBA" id="ARBA00005964"/>
    </source>
</evidence>
<dbReference type="GO" id="GO:0016787">
    <property type="term" value="F:hydrolase activity"/>
    <property type="evidence" value="ECO:0007669"/>
    <property type="project" value="UniProtKB-KW"/>
</dbReference>
<dbReference type="PANTHER" id="PTHR11559">
    <property type="entry name" value="CARBOXYLESTERASE"/>
    <property type="match status" value="1"/>
</dbReference>
<dbReference type="InterPro" id="IPR019826">
    <property type="entry name" value="Carboxylesterase_B_AS"/>
</dbReference>
<dbReference type="Proteomes" id="UP000286931">
    <property type="component" value="Unassembled WGS sequence"/>
</dbReference>
<comment type="caution">
    <text evidence="5">The sequence shown here is derived from an EMBL/GenBank/DDBJ whole genome shotgun (WGS) entry which is preliminary data.</text>
</comment>
<evidence type="ECO:0000256" key="2">
    <source>
        <dbReference type="ARBA" id="ARBA00022801"/>
    </source>
</evidence>
<dbReference type="InterPro" id="IPR029058">
    <property type="entry name" value="AB_hydrolase_fold"/>
</dbReference>
<name>A0A401YD54_9ACTN</name>
<evidence type="ECO:0000256" key="3">
    <source>
        <dbReference type="RuleBase" id="RU361235"/>
    </source>
</evidence>
<dbReference type="Pfam" id="PF00135">
    <property type="entry name" value="COesterase"/>
    <property type="match status" value="1"/>
</dbReference>
<comment type="similarity">
    <text evidence="1 3">Belongs to the type-B carboxylesterase/lipase family.</text>
</comment>
<dbReference type="PROSITE" id="PS00122">
    <property type="entry name" value="CARBOXYLESTERASE_B_1"/>
    <property type="match status" value="1"/>
</dbReference>
<keyword evidence="6" id="KW-1185">Reference proteome</keyword>
<dbReference type="InterPro" id="IPR050309">
    <property type="entry name" value="Type-B_Carboxylest/Lipase"/>
</dbReference>
<dbReference type="EMBL" id="BIFH01000013">
    <property type="protein sequence ID" value="GCD92527.1"/>
    <property type="molecule type" value="Genomic_DNA"/>
</dbReference>
<dbReference type="SUPFAM" id="SSF53474">
    <property type="entry name" value="alpha/beta-Hydrolases"/>
    <property type="match status" value="1"/>
</dbReference>
<organism evidence="5 6">
    <name type="scientific">Embleya hyalina</name>
    <dbReference type="NCBI Taxonomy" id="516124"/>
    <lineage>
        <taxon>Bacteria</taxon>
        <taxon>Bacillati</taxon>
        <taxon>Actinomycetota</taxon>
        <taxon>Actinomycetes</taxon>
        <taxon>Kitasatosporales</taxon>
        <taxon>Streptomycetaceae</taxon>
        <taxon>Embleya</taxon>
    </lineage>
</organism>
<protein>
    <recommendedName>
        <fullName evidence="3">Carboxylic ester hydrolase</fullName>
        <ecNumber evidence="3">3.1.1.-</ecNumber>
    </recommendedName>
</protein>
<proteinExistence type="inferred from homology"/>
<evidence type="ECO:0000313" key="5">
    <source>
        <dbReference type="EMBL" id="GCD92527.1"/>
    </source>
</evidence>
<gene>
    <name evidence="5" type="ORF">EHYA_00165</name>
</gene>
<dbReference type="InterPro" id="IPR002018">
    <property type="entry name" value="CarbesteraseB"/>
</dbReference>
<reference evidence="5 6" key="1">
    <citation type="submission" date="2018-12" db="EMBL/GenBank/DDBJ databases">
        <title>Draft genome sequence of Embleya hyalina NBRC 13850T.</title>
        <authorList>
            <person name="Komaki H."/>
            <person name="Hosoyama A."/>
            <person name="Kimura A."/>
            <person name="Ichikawa N."/>
            <person name="Tamura T."/>
        </authorList>
    </citation>
    <scope>NUCLEOTIDE SEQUENCE [LARGE SCALE GENOMIC DNA]</scope>
    <source>
        <strain evidence="5 6">NBRC 13850</strain>
    </source>
</reference>
<feature type="domain" description="Carboxylesterase type B" evidence="4">
    <location>
        <begin position="89"/>
        <end position="549"/>
    </location>
</feature>
<dbReference type="EC" id="3.1.1.-" evidence="3"/>
<accession>A0A401YD54</accession>
<dbReference type="AlphaFoldDB" id="A0A401YD54"/>
<dbReference type="Gene3D" id="3.40.50.1820">
    <property type="entry name" value="alpha/beta hydrolase"/>
    <property type="match status" value="1"/>
</dbReference>
<sequence>MVAVVRGEEGVSRTAATLRLSTRRGGGGGKWPARGSVRRDDPGCPGRCELLCRAPGPKPCAPEPLRKAVVMILGASEPSEPSESSAAERPEVRAAVGTVRGRREAGVAVFRGIPFAEPPVGALRFAAPRPARGWDGVRSALAYGPPPPQGGALGMAEFARGAVGDDWLTVNVWSPDPGPGAGLAVMVWIQGGAYTVGMSGLPEYDGARLARDGGVVVVTFNYRVGFEGFGLIEGAPANRGLLDQIAALMWVQDNIRAFGGDPGRVTVFGQSAGGGSVAALSAMPRAVGLFGRAVAQSVQGTFFAPELAADVAAKCAAELGLRSTVAELSEVEPELLSAAGDAVAAGITRWAGRWGRVAHGATPFAPVVDGDTLPATPWRALADGVGRDVPLLVGHTRDEQRLLTLLDGLLGEVTEEQAATAMDVFGPERDAARRYRAGYPHASPEELYELVRSDRLFRMPSLHLAEARIAGGGRAHMYELTWSAPGMGGVLGACHGLDVPLVFGNLDRGQPALLFGDGPTEEAEALSARMRAAWTAFARDGDPGWPAYEPKSRRTRVFADEPTVAAYPEEASRRIWAGEPMSASTVAEG</sequence>
<evidence type="ECO:0000259" key="4">
    <source>
        <dbReference type="Pfam" id="PF00135"/>
    </source>
</evidence>